<protein>
    <submittedName>
        <fullName evidence="1">Uncharacterized protein</fullName>
    </submittedName>
</protein>
<dbReference type="Proteomes" id="UP001519460">
    <property type="component" value="Unassembled WGS sequence"/>
</dbReference>
<keyword evidence="2" id="KW-1185">Reference proteome</keyword>
<comment type="caution">
    <text evidence="1">The sequence shown here is derived from an EMBL/GenBank/DDBJ whole genome shotgun (WGS) entry which is preliminary data.</text>
</comment>
<name>A0ABD0L123_9CAEN</name>
<proteinExistence type="predicted"/>
<accession>A0ABD0L123</accession>
<evidence type="ECO:0000313" key="1">
    <source>
        <dbReference type="EMBL" id="KAK7492918.1"/>
    </source>
</evidence>
<dbReference type="AlphaFoldDB" id="A0ABD0L123"/>
<sequence length="136" mass="15210">MACSGHHTPSEQEVHNLNEVKVSRCSSCVAVGAFSVARRIHGRCVQGEKASGNKRCFFRVANRFTDKRGRRRTSAASHRLLKSFHCGSPFFGSFNCAQFAIRPWDEEVCQLVSSSPADISLFPSVRAFNRTRCMIQ</sequence>
<dbReference type="EMBL" id="JACVVK020000098">
    <property type="protein sequence ID" value="KAK7492918.1"/>
    <property type="molecule type" value="Genomic_DNA"/>
</dbReference>
<gene>
    <name evidence="1" type="ORF">BaRGS_00015865</name>
</gene>
<organism evidence="1 2">
    <name type="scientific">Batillaria attramentaria</name>
    <dbReference type="NCBI Taxonomy" id="370345"/>
    <lineage>
        <taxon>Eukaryota</taxon>
        <taxon>Metazoa</taxon>
        <taxon>Spiralia</taxon>
        <taxon>Lophotrochozoa</taxon>
        <taxon>Mollusca</taxon>
        <taxon>Gastropoda</taxon>
        <taxon>Caenogastropoda</taxon>
        <taxon>Sorbeoconcha</taxon>
        <taxon>Cerithioidea</taxon>
        <taxon>Batillariidae</taxon>
        <taxon>Batillaria</taxon>
    </lineage>
</organism>
<evidence type="ECO:0000313" key="2">
    <source>
        <dbReference type="Proteomes" id="UP001519460"/>
    </source>
</evidence>
<reference evidence="1 2" key="1">
    <citation type="journal article" date="2023" name="Sci. Data">
        <title>Genome assembly of the Korean intertidal mud-creeper Batillaria attramentaria.</title>
        <authorList>
            <person name="Patra A.K."/>
            <person name="Ho P.T."/>
            <person name="Jun S."/>
            <person name="Lee S.J."/>
            <person name="Kim Y."/>
            <person name="Won Y.J."/>
        </authorList>
    </citation>
    <scope>NUCLEOTIDE SEQUENCE [LARGE SCALE GENOMIC DNA]</scope>
    <source>
        <strain evidence="1">Wonlab-2016</strain>
    </source>
</reference>